<proteinExistence type="predicted"/>
<organism evidence="2 3">
    <name type="scientific">Halalkalibacter hemicellulosilyticusJCM 9152</name>
    <dbReference type="NCBI Taxonomy" id="1236971"/>
    <lineage>
        <taxon>Bacteria</taxon>
        <taxon>Bacillati</taxon>
        <taxon>Bacillota</taxon>
        <taxon>Bacilli</taxon>
        <taxon>Bacillales</taxon>
        <taxon>Bacillaceae</taxon>
        <taxon>Halalkalibacter</taxon>
    </lineage>
</organism>
<name>W4QK99_9BACI</name>
<comment type="caution">
    <text evidence="2">The sequence shown here is derived from an EMBL/GenBank/DDBJ whole genome shotgun (WGS) entry which is preliminary data.</text>
</comment>
<evidence type="ECO:0000313" key="3">
    <source>
        <dbReference type="Proteomes" id="UP000018895"/>
    </source>
</evidence>
<dbReference type="Proteomes" id="UP000018895">
    <property type="component" value="Unassembled WGS sequence"/>
</dbReference>
<dbReference type="RefSeq" id="WP_035346795.1">
    <property type="nucleotide sequence ID" value="NZ_BAUU01000037.1"/>
</dbReference>
<dbReference type="EMBL" id="BAUU01000037">
    <property type="protein sequence ID" value="GAE32496.1"/>
    <property type="molecule type" value="Genomic_DNA"/>
</dbReference>
<accession>W4QK99</accession>
<dbReference type="InterPro" id="IPR048474">
    <property type="entry name" value="M1E1E6-like_sf"/>
</dbReference>
<reference evidence="2" key="1">
    <citation type="journal article" date="2014" name="Genome Announc.">
        <title>Draft Genome Sequences of Three Alkaliphilic Bacillus Strains, Bacillus wakoensis JCM 9140T, Bacillus akibai JCM 9157T, and Bacillus hemicellulosilyticus JCM 9152T.</title>
        <authorList>
            <person name="Yuki M."/>
            <person name="Oshima K."/>
            <person name="Suda W."/>
            <person name="Oshida Y."/>
            <person name="Kitamura K."/>
            <person name="Iida T."/>
            <person name="Hattori M."/>
            <person name="Ohkuma M."/>
        </authorList>
    </citation>
    <scope>NUCLEOTIDE SEQUENCE [LARGE SCALE GENOMIC DNA]</scope>
    <source>
        <strain evidence="2">JCM 9152</strain>
    </source>
</reference>
<dbReference type="Gene3D" id="3.30.2210.10">
    <property type="entry name" value="Integron cassette protein superfamily"/>
    <property type="match status" value="1"/>
</dbReference>
<feature type="domain" description="Integron cassette protein" evidence="1">
    <location>
        <begin position="188"/>
        <end position="288"/>
    </location>
</feature>
<evidence type="ECO:0000313" key="2">
    <source>
        <dbReference type="EMBL" id="GAE32496.1"/>
    </source>
</evidence>
<keyword evidence="3" id="KW-1185">Reference proteome</keyword>
<dbReference type="OrthoDB" id="9156079at2"/>
<dbReference type="InterPro" id="IPR048473">
    <property type="entry name" value="M1E1E6-like"/>
</dbReference>
<protein>
    <recommendedName>
        <fullName evidence="1">Integron cassette protein domain-containing protein</fullName>
    </recommendedName>
</protein>
<dbReference type="AlphaFoldDB" id="W4QK99"/>
<sequence>MEYSEARKRNLKIKLYKVSLSKGKALEQSYSKEAIHKKLFFKKSDIEEYIDCFFDTGNEKYFIKPEIKEEFNSYFEKYDQYSLDQQELEGILKTNYEDIREIYMNFKPTEEAFGIIQKTKEIAAKLHWIYLPIYPEQTIINSEIIPEENTEEYYNHFHTIEDLYRVIFESGEIEWNSIEGDINLNSPLKMKIYSSRWEHNDIYFVKRTMTGWNFKHLSYDVDCSKDGTLNSMKNDGFYSILAHDSIQYPYDGVKYALETLWKTADSTSMTTKELEIKLQDIGDWINAVEKATKNNQPNWVGYY</sequence>
<evidence type="ECO:0000259" key="1">
    <source>
        <dbReference type="Pfam" id="PF21648"/>
    </source>
</evidence>
<gene>
    <name evidence="2" type="ORF">JCM9152_4031</name>
</gene>
<dbReference type="Pfam" id="PF21648">
    <property type="entry name" value="M1E1E6-like"/>
    <property type="match status" value="1"/>
</dbReference>